<organism evidence="1 2">
    <name type="scientific">Thalassomonas viridans</name>
    <dbReference type="NCBI Taxonomy" id="137584"/>
    <lineage>
        <taxon>Bacteria</taxon>
        <taxon>Pseudomonadati</taxon>
        <taxon>Pseudomonadota</taxon>
        <taxon>Gammaproteobacteria</taxon>
        <taxon>Alteromonadales</taxon>
        <taxon>Colwelliaceae</taxon>
        <taxon>Thalassomonas</taxon>
    </lineage>
</organism>
<dbReference type="KEGG" id="tvd:SG34_022085"/>
<name>A0AAE9Z2H5_9GAMM</name>
<dbReference type="RefSeq" id="WP_044836492.1">
    <property type="nucleotide sequence ID" value="NZ_CP059733.1"/>
</dbReference>
<dbReference type="AlphaFoldDB" id="A0AAE9Z2H5"/>
<protein>
    <submittedName>
        <fullName evidence="1">Uncharacterized protein</fullName>
    </submittedName>
</protein>
<dbReference type="EMBL" id="CP059733">
    <property type="protein sequence ID" value="WDE04028.1"/>
    <property type="molecule type" value="Genomic_DNA"/>
</dbReference>
<reference evidence="1 2" key="2">
    <citation type="journal article" date="2022" name="Mar. Drugs">
        <title>Bioassay-Guided Fractionation Leads to the Detection of Cholic Acid Generated by the Rare Thalassomonas sp.</title>
        <authorList>
            <person name="Pheiffer F."/>
            <person name="Schneider Y.K."/>
            <person name="Hansen E.H."/>
            <person name="Andersen J.H."/>
            <person name="Isaksson J."/>
            <person name="Busche T."/>
            <person name="R C."/>
            <person name="Kalinowski J."/>
            <person name="Zyl L.V."/>
            <person name="Trindade M."/>
        </authorList>
    </citation>
    <scope>NUCLEOTIDE SEQUENCE [LARGE SCALE GENOMIC DNA]</scope>
    <source>
        <strain evidence="1 2">XOM25</strain>
    </source>
</reference>
<dbReference type="Proteomes" id="UP000032352">
    <property type="component" value="Chromosome"/>
</dbReference>
<reference evidence="1 2" key="1">
    <citation type="journal article" date="2015" name="Genome Announc.">
        <title>Draft Genome Sequences of Marine Isolates of Thalassomonas viridans and Thalassomonas actiniarum.</title>
        <authorList>
            <person name="Olonade I."/>
            <person name="van Zyl L.J."/>
            <person name="Trindade M."/>
        </authorList>
    </citation>
    <scope>NUCLEOTIDE SEQUENCE [LARGE SCALE GENOMIC DNA]</scope>
    <source>
        <strain evidence="1 2">XOM25</strain>
    </source>
</reference>
<evidence type="ECO:0000313" key="2">
    <source>
        <dbReference type="Proteomes" id="UP000032352"/>
    </source>
</evidence>
<keyword evidence="2" id="KW-1185">Reference proteome</keyword>
<accession>A0AAE9Z2H5</accession>
<sequence length="59" mass="6454">MAKSNDMPEFHLVKVSLTENIPVPELEPAPKLVSKYKPGHSPAAYAVNVMAVRGGHYHV</sequence>
<proteinExistence type="predicted"/>
<evidence type="ECO:0000313" key="1">
    <source>
        <dbReference type="EMBL" id="WDE04028.1"/>
    </source>
</evidence>
<gene>
    <name evidence="1" type="ORF">SG34_022085</name>
</gene>